<keyword evidence="6 12" id="KW-1003">Cell membrane</keyword>
<reference evidence="14 15" key="1">
    <citation type="submission" date="2023-10" db="EMBL/GenBank/DDBJ databases">
        <title>Complete genome sequence of a Sphingomonadaceae bacterium.</title>
        <authorList>
            <person name="Yan C."/>
        </authorList>
    </citation>
    <scope>NUCLEOTIDE SEQUENCE [LARGE SCALE GENOMIC DNA]</scope>
    <source>
        <strain evidence="14 15">SCSIO 66989</strain>
    </source>
</reference>
<evidence type="ECO:0000256" key="4">
    <source>
        <dbReference type="ARBA" id="ARBA00016452"/>
    </source>
</evidence>
<dbReference type="PANTHER" id="PTHR30070">
    <property type="entry name" value="HEME EXPORTER PROTEIN B"/>
    <property type="match status" value="1"/>
</dbReference>
<keyword evidence="8 13" id="KW-0812">Transmembrane</keyword>
<keyword evidence="10 13" id="KW-1133">Transmembrane helix</keyword>
<evidence type="ECO:0000256" key="5">
    <source>
        <dbReference type="ARBA" id="ARBA00022448"/>
    </source>
</evidence>
<feature type="transmembrane region" description="Helical" evidence="13">
    <location>
        <begin position="201"/>
        <end position="223"/>
    </location>
</feature>
<accession>A0AA97F8J9</accession>
<evidence type="ECO:0000313" key="14">
    <source>
        <dbReference type="EMBL" id="WOE76136.1"/>
    </source>
</evidence>
<dbReference type="PRINTS" id="PR01414">
    <property type="entry name" value="CCMBBIOGNSIS"/>
</dbReference>
<sequence length="228" mass="23560">MSRPGLPAILLRLIRRDVARAYGLGGGDSGQGGFLLPVLFFLTVAILYPFAVGPDMPLLSRTGGGVIWVAALLAAILPIDRLVLPDQQTGHYDFYAVRGIAEEWIMAAKIIAHWLSFAPPLLLATIIASALLGQDSEQLTVLMTGLLLATPGLAALAVLIAAIMAGLRSGTALGGLLFLPLAVPMLIFGAGSNVQGGQNGFMLLAAVSLFLVAISPIAAGAAIRAARD</sequence>
<feature type="transmembrane region" description="Helical" evidence="13">
    <location>
        <begin position="104"/>
        <end position="132"/>
    </location>
</feature>
<keyword evidence="7 12" id="KW-0997">Cell inner membrane</keyword>
<dbReference type="Proteomes" id="UP001302429">
    <property type="component" value="Chromosome"/>
</dbReference>
<dbReference type="GO" id="GO:0005886">
    <property type="term" value="C:plasma membrane"/>
    <property type="evidence" value="ECO:0007669"/>
    <property type="project" value="UniProtKB-SubCell"/>
</dbReference>
<evidence type="ECO:0000256" key="10">
    <source>
        <dbReference type="ARBA" id="ARBA00022989"/>
    </source>
</evidence>
<organism evidence="14 15">
    <name type="scientific">Alterisphingorhabdus coralli</name>
    <dbReference type="NCBI Taxonomy" id="3071408"/>
    <lineage>
        <taxon>Bacteria</taxon>
        <taxon>Pseudomonadati</taxon>
        <taxon>Pseudomonadota</taxon>
        <taxon>Alphaproteobacteria</taxon>
        <taxon>Sphingomonadales</taxon>
        <taxon>Sphingomonadaceae</taxon>
        <taxon>Alterisphingorhabdus (ex Yan et al. 2024)</taxon>
    </lineage>
</organism>
<evidence type="ECO:0000256" key="11">
    <source>
        <dbReference type="ARBA" id="ARBA00023136"/>
    </source>
</evidence>
<evidence type="ECO:0000256" key="7">
    <source>
        <dbReference type="ARBA" id="ARBA00022519"/>
    </source>
</evidence>
<dbReference type="GO" id="GO:1903607">
    <property type="term" value="P:cytochrome c biosynthetic process"/>
    <property type="evidence" value="ECO:0007669"/>
    <property type="project" value="TreeGrafter"/>
</dbReference>
<evidence type="ECO:0000313" key="15">
    <source>
        <dbReference type="Proteomes" id="UP001302429"/>
    </source>
</evidence>
<evidence type="ECO:0000256" key="2">
    <source>
        <dbReference type="ARBA" id="ARBA00004429"/>
    </source>
</evidence>
<feature type="transmembrane region" description="Helical" evidence="13">
    <location>
        <begin position="139"/>
        <end position="165"/>
    </location>
</feature>
<feature type="transmembrane region" description="Helical" evidence="13">
    <location>
        <begin position="171"/>
        <end position="189"/>
    </location>
</feature>
<dbReference type="InterPro" id="IPR003544">
    <property type="entry name" value="Cyt_c_biogenesis_CcmB"/>
</dbReference>
<evidence type="ECO:0000256" key="12">
    <source>
        <dbReference type="PIRNR" id="PIRNR002764"/>
    </source>
</evidence>
<keyword evidence="11 12" id="KW-0472">Membrane</keyword>
<feature type="transmembrane region" description="Helical" evidence="13">
    <location>
        <begin position="65"/>
        <end position="84"/>
    </location>
</feature>
<dbReference type="PIRSF" id="PIRSF002764">
    <property type="entry name" value="CcmB"/>
    <property type="match status" value="1"/>
</dbReference>
<gene>
    <name evidence="14" type="ORF">RB602_05320</name>
</gene>
<comment type="similarity">
    <text evidence="3 12">Belongs to the CcmB/CycW/HelB family.</text>
</comment>
<dbReference type="EMBL" id="CP136594">
    <property type="protein sequence ID" value="WOE76136.1"/>
    <property type="molecule type" value="Genomic_DNA"/>
</dbReference>
<evidence type="ECO:0000256" key="1">
    <source>
        <dbReference type="ARBA" id="ARBA00002442"/>
    </source>
</evidence>
<feature type="transmembrane region" description="Helical" evidence="13">
    <location>
        <begin position="34"/>
        <end position="53"/>
    </location>
</feature>
<protein>
    <recommendedName>
        <fullName evidence="4 12">Heme exporter protein B</fullName>
    </recommendedName>
</protein>
<keyword evidence="5 12" id="KW-0813">Transport</keyword>
<dbReference type="RefSeq" id="WP_317083619.1">
    <property type="nucleotide sequence ID" value="NZ_CP136594.1"/>
</dbReference>
<evidence type="ECO:0000256" key="3">
    <source>
        <dbReference type="ARBA" id="ARBA00010544"/>
    </source>
</evidence>
<evidence type="ECO:0000256" key="9">
    <source>
        <dbReference type="ARBA" id="ARBA00022748"/>
    </source>
</evidence>
<keyword evidence="15" id="KW-1185">Reference proteome</keyword>
<dbReference type="GO" id="GO:0017004">
    <property type="term" value="P:cytochrome complex assembly"/>
    <property type="evidence" value="ECO:0007669"/>
    <property type="project" value="UniProtKB-KW"/>
</dbReference>
<evidence type="ECO:0000256" key="13">
    <source>
        <dbReference type="SAM" id="Phobius"/>
    </source>
</evidence>
<keyword evidence="9 12" id="KW-0201">Cytochrome c-type biogenesis</keyword>
<name>A0AA97F8J9_9SPHN</name>
<dbReference type="InterPro" id="IPR026031">
    <property type="entry name" value="Cyt_c_CcmB_bac"/>
</dbReference>
<evidence type="ECO:0000256" key="8">
    <source>
        <dbReference type="ARBA" id="ARBA00022692"/>
    </source>
</evidence>
<dbReference type="Pfam" id="PF03379">
    <property type="entry name" value="CcmB"/>
    <property type="match status" value="1"/>
</dbReference>
<dbReference type="KEGG" id="acoa:RB602_05320"/>
<dbReference type="GO" id="GO:0015232">
    <property type="term" value="F:heme transmembrane transporter activity"/>
    <property type="evidence" value="ECO:0007669"/>
    <property type="project" value="InterPro"/>
</dbReference>
<proteinExistence type="inferred from homology"/>
<comment type="function">
    <text evidence="1 12">Required for the export of heme to the periplasm for the biogenesis of c-type cytochromes.</text>
</comment>
<comment type="subcellular location">
    <subcellularLocation>
        <location evidence="2">Cell inner membrane</location>
        <topology evidence="2">Multi-pass membrane protein</topology>
    </subcellularLocation>
</comment>
<evidence type="ECO:0000256" key="6">
    <source>
        <dbReference type="ARBA" id="ARBA00022475"/>
    </source>
</evidence>
<dbReference type="PANTHER" id="PTHR30070:SF1">
    <property type="entry name" value="CYTOCHROME C BIOGENESIS B-RELATED"/>
    <property type="match status" value="1"/>
</dbReference>
<dbReference type="AlphaFoldDB" id="A0AA97F8J9"/>